<feature type="transmembrane region" description="Helical" evidence="8">
    <location>
        <begin position="12"/>
        <end position="31"/>
    </location>
</feature>
<keyword evidence="4" id="KW-0547">Nucleotide-binding</keyword>
<proteinExistence type="predicted"/>
<feature type="domain" description="Pycsar effector protein" evidence="9">
    <location>
        <begin position="11"/>
        <end position="133"/>
    </location>
</feature>
<reference evidence="10 11" key="1">
    <citation type="submission" date="2018-08" db="EMBL/GenBank/DDBJ databases">
        <title>A genome reference for cultivated species of the human gut microbiota.</title>
        <authorList>
            <person name="Zou Y."/>
            <person name="Xue W."/>
            <person name="Luo G."/>
        </authorList>
    </citation>
    <scope>NUCLEOTIDE SEQUENCE [LARGE SCALE GENOMIC DNA]</scope>
    <source>
        <strain evidence="10 11">AM42-13AC</strain>
    </source>
</reference>
<sequence length="134" mass="15899">MILGEEQKNIFLYIIGILFILSGLLSLLSFMPNTSNNSKEKYDSDSKYVKLNKMNDNLMYFDNIKDYTCETYIKQICIKYYEETTYNPTNYQLDLTEEIIINSMITSKKYNLFKKALYFDLFGLFLFIIFIILA</sequence>
<keyword evidence="6" id="KW-0051">Antiviral defense</keyword>
<dbReference type="GO" id="GO:0051607">
    <property type="term" value="P:defense response to virus"/>
    <property type="evidence" value="ECO:0007669"/>
    <property type="project" value="UniProtKB-KW"/>
</dbReference>
<keyword evidence="5 8" id="KW-1133">Transmembrane helix</keyword>
<evidence type="ECO:0000313" key="11">
    <source>
        <dbReference type="Proteomes" id="UP000285288"/>
    </source>
</evidence>
<evidence type="ECO:0000256" key="2">
    <source>
        <dbReference type="ARBA" id="ARBA00022475"/>
    </source>
</evidence>
<dbReference type="InterPro" id="IPR043760">
    <property type="entry name" value="PycTM_dom"/>
</dbReference>
<evidence type="ECO:0000259" key="9">
    <source>
        <dbReference type="Pfam" id="PF18967"/>
    </source>
</evidence>
<comment type="caution">
    <text evidence="10">The sequence shown here is derived from an EMBL/GenBank/DDBJ whole genome shotgun (WGS) entry which is preliminary data.</text>
</comment>
<dbReference type="GO" id="GO:0005886">
    <property type="term" value="C:plasma membrane"/>
    <property type="evidence" value="ECO:0007669"/>
    <property type="project" value="UniProtKB-SubCell"/>
</dbReference>
<keyword evidence="7 8" id="KW-0472">Membrane</keyword>
<evidence type="ECO:0000256" key="1">
    <source>
        <dbReference type="ARBA" id="ARBA00004236"/>
    </source>
</evidence>
<accession>A0A413UBZ3</accession>
<evidence type="ECO:0000256" key="4">
    <source>
        <dbReference type="ARBA" id="ARBA00022741"/>
    </source>
</evidence>
<feature type="transmembrane region" description="Helical" evidence="8">
    <location>
        <begin position="116"/>
        <end position="133"/>
    </location>
</feature>
<dbReference type="RefSeq" id="WP_118011520.1">
    <property type="nucleotide sequence ID" value="NZ_QSGD01000027.1"/>
</dbReference>
<organism evidence="10 11">
    <name type="scientific">Holdemanella biformis</name>
    <dbReference type="NCBI Taxonomy" id="1735"/>
    <lineage>
        <taxon>Bacteria</taxon>
        <taxon>Bacillati</taxon>
        <taxon>Bacillota</taxon>
        <taxon>Erysipelotrichia</taxon>
        <taxon>Erysipelotrichales</taxon>
        <taxon>Erysipelotrichaceae</taxon>
        <taxon>Holdemanella</taxon>
    </lineage>
</organism>
<dbReference type="GO" id="GO:0000166">
    <property type="term" value="F:nucleotide binding"/>
    <property type="evidence" value="ECO:0007669"/>
    <property type="project" value="UniProtKB-KW"/>
</dbReference>
<dbReference type="Proteomes" id="UP000285288">
    <property type="component" value="Unassembled WGS sequence"/>
</dbReference>
<evidence type="ECO:0000313" key="10">
    <source>
        <dbReference type="EMBL" id="RHB04439.1"/>
    </source>
</evidence>
<keyword evidence="3 8" id="KW-0812">Transmembrane</keyword>
<evidence type="ECO:0000256" key="7">
    <source>
        <dbReference type="ARBA" id="ARBA00023136"/>
    </source>
</evidence>
<dbReference type="Pfam" id="PF18967">
    <property type="entry name" value="PycTM"/>
    <property type="match status" value="1"/>
</dbReference>
<keyword evidence="2" id="KW-1003">Cell membrane</keyword>
<dbReference type="AlphaFoldDB" id="A0A413UBZ3"/>
<protein>
    <recommendedName>
        <fullName evidence="9">Pycsar effector protein domain-containing protein</fullName>
    </recommendedName>
</protein>
<gene>
    <name evidence="10" type="ORF">DW907_07385</name>
</gene>
<evidence type="ECO:0000256" key="3">
    <source>
        <dbReference type="ARBA" id="ARBA00022692"/>
    </source>
</evidence>
<dbReference type="EMBL" id="QSGD01000027">
    <property type="protein sequence ID" value="RHB04439.1"/>
    <property type="molecule type" value="Genomic_DNA"/>
</dbReference>
<name>A0A413UBZ3_9FIRM</name>
<evidence type="ECO:0000256" key="8">
    <source>
        <dbReference type="SAM" id="Phobius"/>
    </source>
</evidence>
<evidence type="ECO:0000256" key="6">
    <source>
        <dbReference type="ARBA" id="ARBA00023118"/>
    </source>
</evidence>
<comment type="subcellular location">
    <subcellularLocation>
        <location evidence="1">Cell membrane</location>
    </subcellularLocation>
</comment>
<evidence type="ECO:0000256" key="5">
    <source>
        <dbReference type="ARBA" id="ARBA00022989"/>
    </source>
</evidence>